<evidence type="ECO:0000313" key="3">
    <source>
        <dbReference type="Proteomes" id="UP000054342"/>
    </source>
</evidence>
<dbReference type="Proteomes" id="UP000054342">
    <property type="component" value="Unassembled WGS sequence"/>
</dbReference>
<dbReference type="HOGENOM" id="CLU_285609_0_0_1"/>
<evidence type="ECO:0000256" key="1">
    <source>
        <dbReference type="SAM" id="MobiDB-lite"/>
    </source>
</evidence>
<reference evidence="2 3" key="1">
    <citation type="submission" date="2015-01" db="EMBL/GenBank/DDBJ databases">
        <title>The Genome Sequence of Exophiala xenobiotica CBS118157.</title>
        <authorList>
            <consortium name="The Broad Institute Genomics Platform"/>
            <person name="Cuomo C."/>
            <person name="de Hoog S."/>
            <person name="Gorbushina A."/>
            <person name="Stielow B."/>
            <person name="Teixiera M."/>
            <person name="Abouelleil A."/>
            <person name="Chapman S.B."/>
            <person name="Priest M."/>
            <person name="Young S.K."/>
            <person name="Wortman J."/>
            <person name="Nusbaum C."/>
            <person name="Birren B."/>
        </authorList>
    </citation>
    <scope>NUCLEOTIDE SEQUENCE [LARGE SCALE GENOMIC DNA]</scope>
    <source>
        <strain evidence="2 3">CBS 118157</strain>
    </source>
</reference>
<feature type="region of interest" description="Disordered" evidence="1">
    <location>
        <begin position="413"/>
        <end position="440"/>
    </location>
</feature>
<organism evidence="2 3">
    <name type="scientific">Exophiala xenobiotica</name>
    <dbReference type="NCBI Taxonomy" id="348802"/>
    <lineage>
        <taxon>Eukaryota</taxon>
        <taxon>Fungi</taxon>
        <taxon>Dikarya</taxon>
        <taxon>Ascomycota</taxon>
        <taxon>Pezizomycotina</taxon>
        <taxon>Eurotiomycetes</taxon>
        <taxon>Chaetothyriomycetidae</taxon>
        <taxon>Chaetothyriales</taxon>
        <taxon>Herpotrichiellaceae</taxon>
        <taxon>Exophiala</taxon>
    </lineage>
</organism>
<sequence>MWRKARISGYPWRWQQGENFEVSEESEGSPSTSSYSILEPLVPGEYIGNLPRESREAIHMKRKLSKFLDFNHNNTSGEYVRHSVTEVPVNPGLQIQDYGLVGLPITDKMATSLLQYHRALNKTSDGDLAVFGERDIDFINNQWTSASESALTTFTEVLYPGSEITTLVNPRFLLCTSDSDLDTASSRFRSPDVLGTCMFTLPSVHQGYRIELTNETGRETLSSGARDCFSSLGVAWLRDTKARLSGLARGCFAALIYDIDNTYRRRDQSSTARQIHKRTMRLRGLVAEWFEAPTDIIGTATSLAYRLPNLYNNEEQLTIGKLDPCDRALIRILDKACDGTPYTICLASMTRTITEDVCGDPENKVECPSKGIDYFAIDSTRLVMVSDLQGHVIAKNAEFDKTWLVQDDVYEKDREPNLDDDERDENDPDHSEEEFEEGPRRHQYDDTVVLILTQKDLVNLLVCHGLSSEAERAKSIQEAHKRCKNEPDDRAKSLFLQALCRRMLDKVEEEMEKEKKRAHSDYRISNSFYNPIIAAGAAQKPKQDVLFHIIDAIAEQPKEATIVEILRKAIEMLEITQEEDLDKIIGILTVIDFEPIAYSLNQPFRRILQLKDRHERIQALERRCLQSVPSAHPQLRDWAAEHLAEFYCLRSQSDINVVVDAQLLAQLALSYRNSFMDVFLAPGIGIDCCEALLRGLLRIQKSDADADAFVKAQIPAIVQTLITLLKSGEICVRTPIAKLIVDASTLDTGLCNALVSAMLDSPAMRSRQGGTSPTSIPAVFENQLQDIIELQAAGIPPDHRSIIAGLLESLATNFYVFQVGRPPQKYPNLQRMPCLCLWHSPQGQEVNRFLQDPKAGEFISVAWDSRTRDDIMRLLQSEDRDLTVRIDKVRPRSYGTYQMHLRKVDRVWEKAWDTWCGRRSQYLGMLNQLVSQSFLQGDRHQFLRIEDLQIMESRVLPQDGPLYPNKYFIWSLSPTTTPAELTAMIEKQGGRVVSIEEIDGPDVIGINASSAAPLNFAGSPLRYWQPRIVSEDEMLRVLRECQEKASTVDGKRKVDNMDHDPLTEDANSDGPNKRRKTHDDGVEIIDLVDD</sequence>
<dbReference type="OrthoDB" id="27483at2759"/>
<evidence type="ECO:0000313" key="2">
    <source>
        <dbReference type="EMBL" id="KIW50087.1"/>
    </source>
</evidence>
<proteinExistence type="predicted"/>
<feature type="region of interest" description="Disordered" evidence="1">
    <location>
        <begin position="1046"/>
        <end position="1081"/>
    </location>
</feature>
<protein>
    <recommendedName>
        <fullName evidence="4">BRCT domain-containing protein</fullName>
    </recommendedName>
</protein>
<dbReference type="RefSeq" id="XP_013310671.1">
    <property type="nucleotide sequence ID" value="XM_013455217.1"/>
</dbReference>
<keyword evidence="3" id="KW-1185">Reference proteome</keyword>
<dbReference type="EMBL" id="KN847323">
    <property type="protein sequence ID" value="KIW50087.1"/>
    <property type="molecule type" value="Genomic_DNA"/>
</dbReference>
<feature type="compositionally biased region" description="Acidic residues" evidence="1">
    <location>
        <begin position="418"/>
        <end position="436"/>
    </location>
</feature>
<dbReference type="GeneID" id="25333615"/>
<gene>
    <name evidence="2" type="ORF">PV05_11707</name>
</gene>
<feature type="compositionally biased region" description="Basic and acidic residues" evidence="1">
    <location>
        <begin position="1049"/>
        <end position="1062"/>
    </location>
</feature>
<accession>A0A0D2CJU3</accession>
<name>A0A0D2CJU3_9EURO</name>
<evidence type="ECO:0008006" key="4">
    <source>
        <dbReference type="Google" id="ProtNLM"/>
    </source>
</evidence>
<dbReference type="AlphaFoldDB" id="A0A0D2CJU3"/>